<dbReference type="InterPro" id="IPR003736">
    <property type="entry name" value="PAAI_dom"/>
</dbReference>
<comment type="similarity">
    <text evidence="1">Belongs to the thioesterase PaaI family.</text>
</comment>
<organism evidence="4 5">
    <name type="scientific">Coccidioides posadasii RMSCC 3488</name>
    <dbReference type="NCBI Taxonomy" id="454284"/>
    <lineage>
        <taxon>Eukaryota</taxon>
        <taxon>Fungi</taxon>
        <taxon>Dikarya</taxon>
        <taxon>Ascomycota</taxon>
        <taxon>Pezizomycotina</taxon>
        <taxon>Eurotiomycetes</taxon>
        <taxon>Eurotiomycetidae</taxon>
        <taxon>Onygenales</taxon>
        <taxon>Onygenaceae</taxon>
        <taxon>Coccidioides</taxon>
    </lineage>
</organism>
<dbReference type="OrthoDB" id="46529at2759"/>
<dbReference type="VEuPathDB" id="FungiDB:CPAG_05001"/>
<dbReference type="CDD" id="cd03443">
    <property type="entry name" value="PaaI_thioesterase"/>
    <property type="match status" value="1"/>
</dbReference>
<feature type="domain" description="Thioesterase" evidence="3">
    <location>
        <begin position="53"/>
        <end position="129"/>
    </location>
</feature>
<name>A0A0J6IAL8_COCPO</name>
<reference evidence="4 5" key="1">
    <citation type="submission" date="2007-06" db="EMBL/GenBank/DDBJ databases">
        <title>The Genome Sequence of Coccidioides posadasii RMSCC_3488.</title>
        <authorList>
            <consortium name="Coccidioides Genome Resources Consortium"/>
            <consortium name="The Broad Institute Genome Sequencing Platform"/>
            <person name="Henn M.R."/>
            <person name="Sykes S."/>
            <person name="Young S."/>
            <person name="Jaffe D."/>
            <person name="Berlin A."/>
            <person name="Alvarez P."/>
            <person name="Butler J."/>
            <person name="Gnerre S."/>
            <person name="Grabherr M."/>
            <person name="Mauceli E."/>
            <person name="Brockman W."/>
            <person name="Kodira C."/>
            <person name="Alvarado L."/>
            <person name="Zeng Q."/>
            <person name="Crawford M."/>
            <person name="Antoine C."/>
            <person name="Devon K."/>
            <person name="Galgiani J."/>
            <person name="Orsborn K."/>
            <person name="Lewis M.L."/>
            <person name="Nusbaum C."/>
            <person name="Galagan J."/>
            <person name="Birren B."/>
        </authorList>
    </citation>
    <scope>NUCLEOTIDE SEQUENCE [LARGE SCALE GENOMIC DNA]</scope>
    <source>
        <strain evidence="4 5">RMSCC 3488</strain>
    </source>
</reference>
<dbReference type="NCBIfam" id="TIGR00369">
    <property type="entry name" value="unchar_dom_1"/>
    <property type="match status" value="1"/>
</dbReference>
<dbReference type="SUPFAM" id="SSF54637">
    <property type="entry name" value="Thioesterase/thiol ester dehydrase-isomerase"/>
    <property type="match status" value="1"/>
</dbReference>
<reference evidence="5" key="2">
    <citation type="journal article" date="2009" name="Genome Res.">
        <title>Comparative genomic analyses of the human fungal pathogens Coccidioides and their relatives.</title>
        <authorList>
            <person name="Sharpton T.J."/>
            <person name="Stajich J.E."/>
            <person name="Rounsley S.D."/>
            <person name="Gardner M.J."/>
            <person name="Wortman J.R."/>
            <person name="Jordar V.S."/>
            <person name="Maiti R."/>
            <person name="Kodira C.D."/>
            <person name="Neafsey D.E."/>
            <person name="Zeng Q."/>
            <person name="Hung C.-Y."/>
            <person name="McMahan C."/>
            <person name="Muszewska A."/>
            <person name="Grynberg M."/>
            <person name="Mandel M.A."/>
            <person name="Kellner E.M."/>
            <person name="Barker B.M."/>
            <person name="Galgiani J.N."/>
            <person name="Orbach M.J."/>
            <person name="Kirkland T.N."/>
            <person name="Cole G.T."/>
            <person name="Henn M.R."/>
            <person name="Birren B.W."/>
            <person name="Taylor J.W."/>
        </authorList>
    </citation>
    <scope>NUCLEOTIDE SEQUENCE [LARGE SCALE GENOMIC DNA]</scope>
    <source>
        <strain evidence="5">RMSCC 3488</strain>
    </source>
</reference>
<dbReference type="AlphaFoldDB" id="A0A0J6IAL8"/>
<reference evidence="5" key="3">
    <citation type="journal article" date="2010" name="Genome Res.">
        <title>Population genomic sequencing of Coccidioides fungi reveals recent hybridization and transposon control.</title>
        <authorList>
            <person name="Neafsey D.E."/>
            <person name="Barker B.M."/>
            <person name="Sharpton T.J."/>
            <person name="Stajich J.E."/>
            <person name="Park D.J."/>
            <person name="Whiston E."/>
            <person name="Hung C.-Y."/>
            <person name="McMahan C."/>
            <person name="White J."/>
            <person name="Sykes S."/>
            <person name="Heiman D."/>
            <person name="Young S."/>
            <person name="Zeng Q."/>
            <person name="Abouelleil A."/>
            <person name="Aftuck L."/>
            <person name="Bessette D."/>
            <person name="Brown A."/>
            <person name="FitzGerald M."/>
            <person name="Lui A."/>
            <person name="Macdonald J.P."/>
            <person name="Priest M."/>
            <person name="Orbach M.J."/>
            <person name="Galgiani J.N."/>
            <person name="Kirkland T.N."/>
            <person name="Cole G.T."/>
            <person name="Birren B.W."/>
            <person name="Henn M.R."/>
            <person name="Taylor J.W."/>
            <person name="Rounsley S.D."/>
        </authorList>
    </citation>
    <scope>NUCLEOTIDE SEQUENCE [LARGE SCALE GENOMIC DNA]</scope>
    <source>
        <strain evidence="5">RMSCC 3488</strain>
    </source>
</reference>
<dbReference type="PANTHER" id="PTHR21660">
    <property type="entry name" value="THIOESTERASE SUPERFAMILY MEMBER-RELATED"/>
    <property type="match status" value="1"/>
</dbReference>
<dbReference type="InterPro" id="IPR039298">
    <property type="entry name" value="ACOT13"/>
</dbReference>
<dbReference type="PANTHER" id="PTHR21660:SF1">
    <property type="entry name" value="ACYL-COENZYME A THIOESTERASE 13"/>
    <property type="match status" value="1"/>
</dbReference>
<sequence length="156" mass="17018">MTALRFVRSVWESFRATSGLEPRLLDNLRVTAARPGVVNFELDIKKEHTNRLNILHGGTIASMVDLGGSLAVASRGLFATGVSTDLNVTYLSSGGKVGDKILAEVTCDKFGNNLAYTSIKFMNAKNEVVARGSHTKYVAHAFRDPRNIVEELKPEP</sequence>
<dbReference type="Pfam" id="PF03061">
    <property type="entry name" value="4HBT"/>
    <property type="match status" value="1"/>
</dbReference>
<dbReference type="GO" id="GO:0047617">
    <property type="term" value="F:fatty acyl-CoA hydrolase activity"/>
    <property type="evidence" value="ECO:0007669"/>
    <property type="project" value="InterPro"/>
</dbReference>
<dbReference type="FunFam" id="3.10.129.10:FF:000033">
    <property type="entry name" value="acyl-coenzyme A thioesterase 13"/>
    <property type="match status" value="1"/>
</dbReference>
<proteinExistence type="inferred from homology"/>
<keyword evidence="2" id="KW-0378">Hydrolase</keyword>
<dbReference type="InterPro" id="IPR006683">
    <property type="entry name" value="Thioestr_dom"/>
</dbReference>
<evidence type="ECO:0000313" key="4">
    <source>
        <dbReference type="EMBL" id="KMM68677.1"/>
    </source>
</evidence>
<dbReference type="InterPro" id="IPR029069">
    <property type="entry name" value="HotDog_dom_sf"/>
</dbReference>
<evidence type="ECO:0000256" key="2">
    <source>
        <dbReference type="ARBA" id="ARBA00022801"/>
    </source>
</evidence>
<dbReference type="Gene3D" id="3.10.129.10">
    <property type="entry name" value="Hotdog Thioesterase"/>
    <property type="match status" value="1"/>
</dbReference>
<dbReference type="EMBL" id="DS268111">
    <property type="protein sequence ID" value="KMM68677.1"/>
    <property type="molecule type" value="Genomic_DNA"/>
</dbReference>
<evidence type="ECO:0000259" key="3">
    <source>
        <dbReference type="Pfam" id="PF03061"/>
    </source>
</evidence>
<dbReference type="Proteomes" id="UP000054567">
    <property type="component" value="Unassembled WGS sequence"/>
</dbReference>
<evidence type="ECO:0000313" key="5">
    <source>
        <dbReference type="Proteomes" id="UP000054567"/>
    </source>
</evidence>
<evidence type="ECO:0000256" key="1">
    <source>
        <dbReference type="ARBA" id="ARBA00008324"/>
    </source>
</evidence>
<accession>A0A0J6IAL8</accession>
<gene>
    <name evidence="4" type="ORF">CPAG_05001</name>
</gene>
<protein>
    <recommendedName>
        <fullName evidence="3">Thioesterase domain-containing protein</fullName>
    </recommendedName>
</protein>